<evidence type="ECO:0000256" key="1">
    <source>
        <dbReference type="SAM" id="MobiDB-lite"/>
    </source>
</evidence>
<dbReference type="EMBL" id="CAJOBZ010000078">
    <property type="protein sequence ID" value="CAF4955683.1"/>
    <property type="molecule type" value="Genomic_DNA"/>
</dbReference>
<feature type="region of interest" description="Disordered" evidence="1">
    <location>
        <begin position="176"/>
        <end position="207"/>
    </location>
</feature>
<feature type="region of interest" description="Disordered" evidence="1">
    <location>
        <begin position="100"/>
        <end position="158"/>
    </location>
</feature>
<dbReference type="AlphaFoldDB" id="A0A821Y2E9"/>
<feature type="compositionally biased region" description="Basic and acidic residues" evidence="1">
    <location>
        <begin position="283"/>
        <end position="304"/>
    </location>
</feature>
<dbReference type="Proteomes" id="UP000663880">
    <property type="component" value="Unassembled WGS sequence"/>
</dbReference>
<gene>
    <name evidence="2" type="ORF">PMACD_LOCUS16176</name>
</gene>
<keyword evidence="3" id="KW-1185">Reference proteome</keyword>
<name>A0A821Y2E9_9NEOP</name>
<feature type="region of interest" description="Disordered" evidence="1">
    <location>
        <begin position="329"/>
        <end position="364"/>
    </location>
</feature>
<proteinExistence type="predicted"/>
<protein>
    <submittedName>
        <fullName evidence="2">Uncharacterized protein</fullName>
    </submittedName>
</protein>
<sequence>MICSTSALQSRHTAIGTPRSLSAAGRLAGPSTLRVMAPPSHHPSAEPPREPGADPPPSDPPPSEPAARLAAAGLLGALPTLFSTLPPCKLREVSYARNSTRPGRATIGDERLTESDPPARINNGILTGAASRASSERGGGGGSSSGGEGSKEGLSSTTGTCAKCSVGMRICRQNVSSANARRAGRGPGRRDSHLGATAVADGPLAELAPLSPGTEDAEAGLEAEEAHAPLLDVLLDAALDGQHLQLRLREHRPDVHDLLEGQRQPLLAQQRVPPPLLRTTRRPVSDDRPRPERGRAADEHTDRFDEVVSQGRSGPARLGVVAQAAQGTPRLGPRVGHRLSARRPGGSRRRVRHRVAPHGGAPRRALRRQVVRCDSARRGYFPALLGPSGIERI</sequence>
<feature type="region of interest" description="Disordered" evidence="1">
    <location>
        <begin position="264"/>
        <end position="304"/>
    </location>
</feature>
<comment type="caution">
    <text evidence="2">The sequence shown here is derived from an EMBL/GenBank/DDBJ whole genome shotgun (WGS) entry which is preliminary data.</text>
</comment>
<feature type="compositionally biased region" description="Basic and acidic residues" evidence="1">
    <location>
        <begin position="43"/>
        <end position="52"/>
    </location>
</feature>
<feature type="compositionally biased region" description="Basic residues" evidence="1">
    <location>
        <begin position="335"/>
        <end position="356"/>
    </location>
</feature>
<accession>A0A821Y2E9</accession>
<reference evidence="2" key="1">
    <citation type="submission" date="2021-02" db="EMBL/GenBank/DDBJ databases">
        <authorList>
            <person name="Steward A R."/>
        </authorList>
    </citation>
    <scope>NUCLEOTIDE SEQUENCE</scope>
</reference>
<feature type="compositionally biased region" description="Polar residues" evidence="1">
    <location>
        <begin position="1"/>
        <end position="12"/>
    </location>
</feature>
<evidence type="ECO:0000313" key="3">
    <source>
        <dbReference type="Proteomes" id="UP000663880"/>
    </source>
</evidence>
<feature type="region of interest" description="Disordered" evidence="1">
    <location>
        <begin position="1"/>
        <end position="68"/>
    </location>
</feature>
<feature type="compositionally biased region" description="Gly residues" evidence="1">
    <location>
        <begin position="137"/>
        <end position="148"/>
    </location>
</feature>
<organism evidence="2 3">
    <name type="scientific">Pieris macdunnoughi</name>
    <dbReference type="NCBI Taxonomy" id="345717"/>
    <lineage>
        <taxon>Eukaryota</taxon>
        <taxon>Metazoa</taxon>
        <taxon>Ecdysozoa</taxon>
        <taxon>Arthropoda</taxon>
        <taxon>Hexapoda</taxon>
        <taxon>Insecta</taxon>
        <taxon>Pterygota</taxon>
        <taxon>Neoptera</taxon>
        <taxon>Endopterygota</taxon>
        <taxon>Lepidoptera</taxon>
        <taxon>Glossata</taxon>
        <taxon>Ditrysia</taxon>
        <taxon>Papilionoidea</taxon>
        <taxon>Pieridae</taxon>
        <taxon>Pierinae</taxon>
        <taxon>Pieris</taxon>
    </lineage>
</organism>
<feature type="compositionally biased region" description="Pro residues" evidence="1">
    <location>
        <begin position="53"/>
        <end position="64"/>
    </location>
</feature>
<evidence type="ECO:0000313" key="2">
    <source>
        <dbReference type="EMBL" id="CAF4955683.1"/>
    </source>
</evidence>